<dbReference type="Gene3D" id="2.40.128.270">
    <property type="match status" value="1"/>
</dbReference>
<sequence length="432" mass="48104">MAEVSGQVFYVERIAAPPNARLEIVLEDISRQDVAAERLGEMVIEPAGQPPYEFSIEYDPAQIDPRHSYRVAARLYDGQDLLFTSDTVHQVLTRGFPATASVRMRRVARRPDQLLGAIPAAFAGTLPSAGPGVETQIHLLENGVYFMRETHLDRDNGTFDDIGRYLVSSDRKQLSLHGGREAPLRFAIEGPDALEMLDRDGARIDSELNYTLERKPQLALPEPRLLMGGKFRYLAGAGRFRECLTGLDLAVAAEEDNRALEEAYLEAREEPGEELKVSLEGRIEQRPSAESPEPVMTLVPERFIGVWPGQDCPPRAHAASLENTYWRLVLLRGSGVERFPNQREPHLVFRDTGEVGGSDGCNRLSGRYRSTGGSIEFSELVTTRRMCAQGMEQAETFVQTLSVANHVRVIGQHLEVLDEANNLLMRLEALAL</sequence>
<feature type="domain" description="DUF306" evidence="1">
    <location>
        <begin position="319"/>
        <end position="427"/>
    </location>
</feature>
<dbReference type="InterPro" id="IPR053196">
    <property type="entry name" value="Lipoprotein_YbaY-like"/>
</dbReference>
<dbReference type="EMBL" id="JAAGSC010000044">
    <property type="protein sequence ID" value="NDY96954.1"/>
    <property type="molecule type" value="Genomic_DNA"/>
</dbReference>
<dbReference type="RefSeq" id="WP_164212330.1">
    <property type="nucleotide sequence ID" value="NZ_JAAGSC010000044.1"/>
</dbReference>
<gene>
    <name evidence="3" type="ORF">G3I74_14575</name>
</gene>
<dbReference type="InterPro" id="IPR005184">
    <property type="entry name" value="DUF306_Meta_HslJ"/>
</dbReference>
<comment type="caution">
    <text evidence="3">The sequence shown here is derived from an EMBL/GenBank/DDBJ whole genome shotgun (WGS) entry which is preliminary data.</text>
</comment>
<dbReference type="Pfam" id="PF09619">
    <property type="entry name" value="YscW"/>
    <property type="match status" value="1"/>
</dbReference>
<dbReference type="InterPro" id="IPR038139">
    <property type="entry name" value="NlpE_C_sf"/>
</dbReference>
<dbReference type="InterPro" id="IPR039366">
    <property type="entry name" value="Pilotin"/>
</dbReference>
<dbReference type="AlphaFoldDB" id="A0A845V2M5"/>
<proteinExistence type="predicted"/>
<evidence type="ECO:0000313" key="4">
    <source>
        <dbReference type="Proteomes" id="UP000484885"/>
    </source>
</evidence>
<dbReference type="InterPro" id="IPR033450">
    <property type="entry name" value="NlpE_C"/>
</dbReference>
<dbReference type="Proteomes" id="UP000484885">
    <property type="component" value="Unassembled WGS sequence"/>
</dbReference>
<keyword evidence="4" id="KW-1185">Reference proteome</keyword>
<protein>
    <submittedName>
        <fullName evidence="3">META domain-containing protein</fullName>
    </submittedName>
</protein>
<name>A0A845V2M5_9GAMM</name>
<feature type="domain" description="NlpE C-terminal OB" evidence="2">
    <location>
        <begin position="227"/>
        <end position="312"/>
    </location>
</feature>
<dbReference type="InterPro" id="IPR007298">
    <property type="entry name" value="Cu-R_lipoprotein_NlpE"/>
</dbReference>
<dbReference type="Gene3D" id="2.40.50.540">
    <property type="match status" value="1"/>
</dbReference>
<dbReference type="PANTHER" id="PTHR38013">
    <property type="entry name" value="GLYCOPROTEIN/POLYSACCHARIDE METABOLISM"/>
    <property type="match status" value="1"/>
</dbReference>
<dbReference type="Pfam" id="PF17185">
    <property type="entry name" value="NlpE_C"/>
    <property type="match status" value="1"/>
</dbReference>
<organism evidence="3 4">
    <name type="scientific">Wenzhouxiangella limi</name>
    <dbReference type="NCBI Taxonomy" id="2707351"/>
    <lineage>
        <taxon>Bacteria</taxon>
        <taxon>Pseudomonadati</taxon>
        <taxon>Pseudomonadota</taxon>
        <taxon>Gammaproteobacteria</taxon>
        <taxon>Chromatiales</taxon>
        <taxon>Wenzhouxiangellaceae</taxon>
        <taxon>Wenzhouxiangella</taxon>
    </lineage>
</organism>
<evidence type="ECO:0000259" key="2">
    <source>
        <dbReference type="Pfam" id="PF17185"/>
    </source>
</evidence>
<accession>A0A845V2M5</accession>
<dbReference type="InterPro" id="IPR038670">
    <property type="entry name" value="HslJ-like_sf"/>
</dbReference>
<reference evidence="3 4" key="1">
    <citation type="submission" date="2020-02" db="EMBL/GenBank/DDBJ databases">
        <authorList>
            <person name="Zhang X.-Y."/>
        </authorList>
    </citation>
    <scope>NUCLEOTIDE SEQUENCE [LARGE SCALE GENOMIC DNA]</scope>
    <source>
        <strain evidence="3 4">C33</strain>
    </source>
</reference>
<dbReference type="Pfam" id="PF03724">
    <property type="entry name" value="META"/>
    <property type="match status" value="1"/>
</dbReference>
<evidence type="ECO:0000313" key="3">
    <source>
        <dbReference type="EMBL" id="NDY96954.1"/>
    </source>
</evidence>
<dbReference type="PANTHER" id="PTHR38013:SF1">
    <property type="entry name" value="GLYCOPROTEIN_POLYSACCHARIDE METABOLISM"/>
    <property type="match status" value="1"/>
</dbReference>
<dbReference type="Pfam" id="PF04170">
    <property type="entry name" value="NlpE"/>
    <property type="match status" value="1"/>
</dbReference>
<evidence type="ECO:0000259" key="1">
    <source>
        <dbReference type="Pfam" id="PF03724"/>
    </source>
</evidence>
<dbReference type="Gene3D" id="2.40.128.640">
    <property type="match status" value="1"/>
</dbReference>